<name>A0A2M9XDN5_9LEPT</name>
<dbReference type="RefSeq" id="WP_100706325.1">
    <property type="nucleotide sequence ID" value="NZ_NPDL01000001.1"/>
</dbReference>
<keyword evidence="1" id="KW-1133">Transmembrane helix</keyword>
<dbReference type="EMBL" id="NPDN01000004">
    <property type="protein sequence ID" value="PJZ25682.1"/>
    <property type="molecule type" value="Genomic_DNA"/>
</dbReference>
<evidence type="ECO:0000313" key="2">
    <source>
        <dbReference type="EMBL" id="PJZ25682.1"/>
    </source>
</evidence>
<reference evidence="2 3" key="1">
    <citation type="submission" date="2017-07" db="EMBL/GenBank/DDBJ databases">
        <title>Leptospira spp. isolated from tropical soils.</title>
        <authorList>
            <person name="Thibeaux R."/>
            <person name="Iraola G."/>
            <person name="Ferres I."/>
            <person name="Bierque E."/>
            <person name="Girault D."/>
            <person name="Soupe-Gilbert M.-E."/>
            <person name="Picardeau M."/>
            <person name="Goarant C."/>
        </authorList>
    </citation>
    <scope>NUCLEOTIDE SEQUENCE [LARGE SCALE GENOMIC DNA]</scope>
    <source>
        <strain evidence="2 3">MCA1-C-A1</strain>
    </source>
</reference>
<protein>
    <submittedName>
        <fullName evidence="2">Phospholipase</fullName>
    </submittedName>
</protein>
<evidence type="ECO:0000313" key="3">
    <source>
        <dbReference type="Proteomes" id="UP000232196"/>
    </source>
</evidence>
<proteinExistence type="predicted"/>
<comment type="caution">
    <text evidence="2">The sequence shown here is derived from an EMBL/GenBank/DDBJ whole genome shotgun (WGS) entry which is preliminary data.</text>
</comment>
<keyword evidence="1" id="KW-0472">Membrane</keyword>
<feature type="transmembrane region" description="Helical" evidence="1">
    <location>
        <begin position="83"/>
        <end position="101"/>
    </location>
</feature>
<organism evidence="2 3">
    <name type="scientific">Leptospira hartskeerlii</name>
    <dbReference type="NCBI Taxonomy" id="2023177"/>
    <lineage>
        <taxon>Bacteria</taxon>
        <taxon>Pseudomonadati</taxon>
        <taxon>Spirochaetota</taxon>
        <taxon>Spirochaetia</taxon>
        <taxon>Leptospirales</taxon>
        <taxon>Leptospiraceae</taxon>
        <taxon>Leptospira</taxon>
    </lineage>
</organism>
<dbReference type="AlphaFoldDB" id="A0A2M9XDN5"/>
<sequence>MESAQIFEPGAIALLFNLYGYYIFFILFALWTPLAVVDLAGRTDLSVRAGSIWTVIVILVPLLGAAAYHIAGGSQVPVRMKSLLVSGGFLLLFLTIMISTIV</sequence>
<dbReference type="OrthoDB" id="343915at2"/>
<keyword evidence="3" id="KW-1185">Reference proteome</keyword>
<dbReference type="Proteomes" id="UP000232196">
    <property type="component" value="Unassembled WGS sequence"/>
</dbReference>
<evidence type="ECO:0000256" key="1">
    <source>
        <dbReference type="SAM" id="Phobius"/>
    </source>
</evidence>
<gene>
    <name evidence="2" type="ORF">CH357_08500</name>
</gene>
<keyword evidence="1" id="KW-0812">Transmembrane</keyword>
<feature type="transmembrane region" description="Helical" evidence="1">
    <location>
        <begin position="51"/>
        <end position="71"/>
    </location>
</feature>
<accession>A0A2M9XDN5</accession>
<feature type="transmembrane region" description="Helical" evidence="1">
    <location>
        <begin position="12"/>
        <end position="31"/>
    </location>
</feature>